<dbReference type="STRING" id="245187.SAMN04488003_12714"/>
<name>A0A1H8IMI8_9RHOB</name>
<dbReference type="InterPro" id="IPR037165">
    <property type="entry name" value="AldOxase/xan_DH_Mopterin-bd_sf"/>
</dbReference>
<keyword evidence="2" id="KW-1185">Reference proteome</keyword>
<dbReference type="RefSeq" id="WP_089905284.1">
    <property type="nucleotide sequence ID" value="NZ_FOCI01000027.1"/>
</dbReference>
<dbReference type="EMBL" id="FOCI01000027">
    <property type="protein sequence ID" value="SEN70150.1"/>
    <property type="molecule type" value="Genomic_DNA"/>
</dbReference>
<dbReference type="Proteomes" id="UP000199585">
    <property type="component" value="Unassembled WGS sequence"/>
</dbReference>
<dbReference type="AlphaFoldDB" id="A0A1H8IMI8"/>
<evidence type="ECO:0000313" key="1">
    <source>
        <dbReference type="EMBL" id="SEN70150.1"/>
    </source>
</evidence>
<proteinExistence type="predicted"/>
<evidence type="ECO:0000313" key="2">
    <source>
        <dbReference type="Proteomes" id="UP000199585"/>
    </source>
</evidence>
<dbReference type="OrthoDB" id="9767994at2"/>
<reference evidence="1 2" key="1">
    <citation type="submission" date="2016-10" db="EMBL/GenBank/DDBJ databases">
        <authorList>
            <person name="de Groot N.N."/>
        </authorList>
    </citation>
    <scope>NUCLEOTIDE SEQUENCE [LARGE SCALE GENOMIC DNA]</scope>
    <source>
        <strain evidence="1 2">DSM 16213</strain>
    </source>
</reference>
<gene>
    <name evidence="1" type="ORF">SAMN04488003_12714</name>
</gene>
<protein>
    <submittedName>
        <fullName evidence="1">Isoquinoline 1-oxidoreductase, beta subunit</fullName>
    </submittedName>
</protein>
<dbReference type="SUPFAM" id="SSF56003">
    <property type="entry name" value="Molybdenum cofactor-binding domain"/>
    <property type="match status" value="1"/>
</dbReference>
<organism evidence="1 2">
    <name type="scientific">Loktanella fryxellensis</name>
    <dbReference type="NCBI Taxonomy" id="245187"/>
    <lineage>
        <taxon>Bacteria</taxon>
        <taxon>Pseudomonadati</taxon>
        <taxon>Pseudomonadota</taxon>
        <taxon>Alphaproteobacteria</taxon>
        <taxon>Rhodobacterales</taxon>
        <taxon>Roseobacteraceae</taxon>
        <taxon>Loktanella</taxon>
    </lineage>
</organism>
<accession>A0A1H8IMI8</accession>
<dbReference type="GO" id="GO:0016491">
    <property type="term" value="F:oxidoreductase activity"/>
    <property type="evidence" value="ECO:0007669"/>
    <property type="project" value="InterPro"/>
</dbReference>
<sequence>MFASFTPIGWSAATLPVDAESTSTLSDRLHATQSTDAPRDHIDDGVFAAPDANVVAAGYSVSFVAHACMEPMNATAILRDDGTAEV</sequence>